<dbReference type="EC" id="2.7.7.19" evidence="13"/>
<keyword evidence="8 13" id="KW-0067">ATP-binding</keyword>
<keyword evidence="12 13" id="KW-0539">Nucleus</keyword>
<feature type="binding site" evidence="14">
    <location>
        <position position="158"/>
    </location>
    <ligand>
        <name>ATP</name>
        <dbReference type="ChEBI" id="CHEBI:30616"/>
    </ligand>
</feature>
<dbReference type="PANTHER" id="PTHR10682:SF10">
    <property type="entry name" value="POLYNUCLEOTIDE ADENYLYLTRANSFERASE"/>
    <property type="match status" value="1"/>
</dbReference>
<feature type="region of interest" description="Disordered" evidence="16">
    <location>
        <begin position="538"/>
        <end position="584"/>
    </location>
</feature>
<dbReference type="GO" id="GO:0003723">
    <property type="term" value="F:RNA binding"/>
    <property type="evidence" value="ECO:0007669"/>
    <property type="project" value="UniProtKB-UniRule"/>
</dbReference>
<feature type="domain" description="Poly(A) polymerase RNA-binding" evidence="17">
    <location>
        <begin position="358"/>
        <end position="549"/>
    </location>
</feature>
<keyword evidence="7 13" id="KW-0547">Nucleotide-binding</keyword>
<dbReference type="FunFam" id="1.10.1410.10:FF:000001">
    <property type="entry name" value="Putative poly(A) polymerase gamma"/>
    <property type="match status" value="1"/>
</dbReference>
<evidence type="ECO:0000256" key="13">
    <source>
        <dbReference type="PIRNR" id="PIRNR018425"/>
    </source>
</evidence>
<dbReference type="PANTHER" id="PTHR10682">
    <property type="entry name" value="POLY A POLYMERASE"/>
    <property type="match status" value="1"/>
</dbReference>
<keyword evidence="11" id="KW-0464">Manganese</keyword>
<dbReference type="FunFam" id="3.30.460.10:FF:000002">
    <property type="entry name" value="Poly(A) polymerase alpha, putative"/>
    <property type="match status" value="1"/>
</dbReference>
<dbReference type="InterPro" id="IPR048840">
    <property type="entry name" value="PolA_pol_NTPase"/>
</dbReference>
<dbReference type="Pfam" id="PF04926">
    <property type="entry name" value="PAP_RNA-bind"/>
    <property type="match status" value="1"/>
</dbReference>
<dbReference type="Gene3D" id="1.10.1410.10">
    <property type="match status" value="1"/>
</dbReference>
<dbReference type="EMBL" id="MU006089">
    <property type="protein sequence ID" value="KAF2843573.1"/>
    <property type="molecule type" value="Genomic_DNA"/>
</dbReference>
<dbReference type="SUPFAM" id="SSF55003">
    <property type="entry name" value="PAP/Archaeal CCA-adding enzyme, C-terminal domain"/>
    <property type="match status" value="1"/>
</dbReference>
<dbReference type="FunFam" id="3.30.70.590:FF:000003">
    <property type="entry name" value="Poly(A) polymerase"/>
    <property type="match status" value="1"/>
</dbReference>
<reference evidence="20" key="1">
    <citation type="journal article" date="2020" name="Stud. Mycol.">
        <title>101 Dothideomycetes genomes: a test case for predicting lifestyles and emergence of pathogens.</title>
        <authorList>
            <person name="Haridas S."/>
            <person name="Albert R."/>
            <person name="Binder M."/>
            <person name="Bloem J."/>
            <person name="Labutti K."/>
            <person name="Salamov A."/>
            <person name="Andreopoulos B."/>
            <person name="Baker S."/>
            <person name="Barry K."/>
            <person name="Bills G."/>
            <person name="Bluhm B."/>
            <person name="Cannon C."/>
            <person name="Castanera R."/>
            <person name="Culley D."/>
            <person name="Daum C."/>
            <person name="Ezra D."/>
            <person name="Gonzalez J."/>
            <person name="Henrissat B."/>
            <person name="Kuo A."/>
            <person name="Liang C."/>
            <person name="Lipzen A."/>
            <person name="Lutzoni F."/>
            <person name="Magnuson J."/>
            <person name="Mondo S."/>
            <person name="Nolan M."/>
            <person name="Ohm R."/>
            <person name="Pangilinan J."/>
            <person name="Park H.-J."/>
            <person name="Ramirez L."/>
            <person name="Alfaro M."/>
            <person name="Sun H."/>
            <person name="Tritt A."/>
            <person name="Yoshinaga Y."/>
            <person name="Zwiers L.-H."/>
            <person name="Turgeon B."/>
            <person name="Goodwin S."/>
            <person name="Spatafora J."/>
            <person name="Crous P."/>
            <person name="Grigoriev I."/>
        </authorList>
    </citation>
    <scope>NUCLEOTIDE SEQUENCE</scope>
    <source>
        <strain evidence="20">CBS 101060</strain>
    </source>
</reference>
<evidence type="ECO:0000256" key="4">
    <source>
        <dbReference type="ARBA" id="ARBA00022664"/>
    </source>
</evidence>
<evidence type="ECO:0000313" key="20">
    <source>
        <dbReference type="EMBL" id="KAF2843573.1"/>
    </source>
</evidence>
<dbReference type="Pfam" id="PF20750">
    <property type="entry name" value="PAP_NTPase"/>
    <property type="match status" value="1"/>
</dbReference>
<feature type="binding site" evidence="14">
    <location>
        <position position="228"/>
    </location>
    <ligand>
        <name>ATP</name>
        <dbReference type="ChEBI" id="CHEBI:30616"/>
    </ligand>
</feature>
<evidence type="ECO:0000259" key="17">
    <source>
        <dbReference type="Pfam" id="PF04926"/>
    </source>
</evidence>
<dbReference type="OrthoDB" id="412748at2759"/>
<keyword evidence="4 13" id="KW-0507">mRNA processing</keyword>
<feature type="binding site" evidence="15">
    <location>
        <position position="103"/>
    </location>
    <ligand>
        <name>Mg(2+)</name>
        <dbReference type="ChEBI" id="CHEBI:18420"/>
        <label>1</label>
        <note>catalytic</note>
    </ligand>
</feature>
<feature type="binding site" evidence="15">
    <location>
        <position position="103"/>
    </location>
    <ligand>
        <name>Mg(2+)</name>
        <dbReference type="ChEBI" id="CHEBI:18420"/>
        <label>2</label>
        <note>catalytic</note>
    </ligand>
</feature>
<dbReference type="GO" id="GO:0031123">
    <property type="term" value="P:RNA 3'-end processing"/>
    <property type="evidence" value="ECO:0007669"/>
    <property type="project" value="InterPro"/>
</dbReference>
<evidence type="ECO:0000256" key="5">
    <source>
        <dbReference type="ARBA" id="ARBA00022679"/>
    </source>
</evidence>
<comment type="cofactor">
    <cofactor evidence="1">
        <name>Mn(2+)</name>
        <dbReference type="ChEBI" id="CHEBI:29035"/>
    </cofactor>
</comment>
<keyword evidence="10" id="KW-0694">RNA-binding</keyword>
<dbReference type="InterPro" id="IPR014492">
    <property type="entry name" value="PolyA_polymerase"/>
</dbReference>
<dbReference type="Gene3D" id="3.30.70.590">
    <property type="entry name" value="Poly(A) polymerase predicted RNA binding domain"/>
    <property type="match status" value="1"/>
</dbReference>
<comment type="caution">
    <text evidence="20">The sequence shown here is derived from an EMBL/GenBank/DDBJ whole genome shotgun (WGS) entry which is preliminary data.</text>
</comment>
<evidence type="ECO:0000256" key="3">
    <source>
        <dbReference type="ARBA" id="ARBA00010912"/>
    </source>
</evidence>
<comment type="subcellular location">
    <subcellularLocation>
        <location evidence="2 13">Nucleus</location>
    </subcellularLocation>
</comment>
<dbReference type="InterPro" id="IPR011068">
    <property type="entry name" value="NuclTrfase_I-like_C"/>
</dbReference>
<dbReference type="Gene3D" id="3.30.460.10">
    <property type="entry name" value="Beta Polymerase, domain 2"/>
    <property type="match status" value="1"/>
</dbReference>
<feature type="binding site" evidence="14">
    <location>
        <begin position="237"/>
        <end position="238"/>
    </location>
    <ligand>
        <name>ATP</name>
        <dbReference type="ChEBI" id="CHEBI:30616"/>
    </ligand>
</feature>
<comment type="catalytic activity">
    <reaction evidence="13">
        <text>RNA(n) + ATP = RNA(n)-3'-adenine ribonucleotide + diphosphate</text>
        <dbReference type="Rhea" id="RHEA:11332"/>
        <dbReference type="Rhea" id="RHEA-COMP:14527"/>
        <dbReference type="Rhea" id="RHEA-COMP:17347"/>
        <dbReference type="ChEBI" id="CHEBI:30616"/>
        <dbReference type="ChEBI" id="CHEBI:33019"/>
        <dbReference type="ChEBI" id="CHEBI:140395"/>
        <dbReference type="ChEBI" id="CHEBI:173115"/>
        <dbReference type="EC" id="2.7.7.19"/>
    </reaction>
</comment>
<dbReference type="SUPFAM" id="SSF81631">
    <property type="entry name" value="PAP/OAS1 substrate-binding domain"/>
    <property type="match status" value="1"/>
</dbReference>
<gene>
    <name evidence="20" type="ORF">M501DRAFT_994550</name>
</gene>
<keyword evidence="21" id="KW-1185">Reference proteome</keyword>
<evidence type="ECO:0000256" key="12">
    <source>
        <dbReference type="ARBA" id="ARBA00023242"/>
    </source>
</evidence>
<feature type="binding site" evidence="14">
    <location>
        <begin position="88"/>
        <end position="90"/>
    </location>
    <ligand>
        <name>ATP</name>
        <dbReference type="ChEBI" id="CHEBI:30616"/>
    </ligand>
</feature>
<evidence type="ECO:0000256" key="1">
    <source>
        <dbReference type="ARBA" id="ARBA00001936"/>
    </source>
</evidence>
<organism evidence="20 21">
    <name type="scientific">Patellaria atrata CBS 101060</name>
    <dbReference type="NCBI Taxonomy" id="1346257"/>
    <lineage>
        <taxon>Eukaryota</taxon>
        <taxon>Fungi</taxon>
        <taxon>Dikarya</taxon>
        <taxon>Ascomycota</taxon>
        <taxon>Pezizomycotina</taxon>
        <taxon>Dothideomycetes</taxon>
        <taxon>Dothideomycetes incertae sedis</taxon>
        <taxon>Patellariales</taxon>
        <taxon>Patellariaceae</taxon>
        <taxon>Patellaria</taxon>
    </lineage>
</organism>
<comment type="cofactor">
    <cofactor evidence="15">
        <name>Mg(2+)</name>
        <dbReference type="ChEBI" id="CHEBI:18420"/>
    </cofactor>
    <text evidence="15">Binds 2 magnesium ions. Also active with manganese.</text>
</comment>
<evidence type="ECO:0000256" key="8">
    <source>
        <dbReference type="ARBA" id="ARBA00022840"/>
    </source>
</evidence>
<evidence type="ECO:0000256" key="2">
    <source>
        <dbReference type="ARBA" id="ARBA00004123"/>
    </source>
</evidence>
<keyword evidence="5 13" id="KW-0808">Transferase</keyword>
<name>A0A9P4SL24_9PEZI</name>
<comment type="similarity">
    <text evidence="3 13">Belongs to the poly(A) polymerase family.</text>
</comment>
<dbReference type="Proteomes" id="UP000799429">
    <property type="component" value="Unassembled WGS sequence"/>
</dbReference>
<dbReference type="GO" id="GO:0005524">
    <property type="term" value="F:ATP binding"/>
    <property type="evidence" value="ECO:0007669"/>
    <property type="project" value="UniProtKB-UniRule"/>
</dbReference>
<evidence type="ECO:0000259" key="19">
    <source>
        <dbReference type="Pfam" id="PF20750"/>
    </source>
</evidence>
<dbReference type="PIRSF" id="PIRSF018425">
    <property type="entry name" value="PolyA_polymerase"/>
    <property type="match status" value="1"/>
</dbReference>
<comment type="function">
    <text evidence="13">Polymerase that creates the 3'-poly(A) tail of mRNA's.</text>
</comment>
<feature type="compositionally biased region" description="Basic and acidic residues" evidence="16">
    <location>
        <begin position="538"/>
        <end position="547"/>
    </location>
</feature>
<dbReference type="SUPFAM" id="SSF81301">
    <property type="entry name" value="Nucleotidyltransferase"/>
    <property type="match status" value="1"/>
</dbReference>
<dbReference type="GO" id="GO:0046872">
    <property type="term" value="F:metal ion binding"/>
    <property type="evidence" value="ECO:0007669"/>
    <property type="project" value="UniProtKB-KW"/>
</dbReference>
<keyword evidence="6 15" id="KW-0479">Metal-binding</keyword>
<dbReference type="GO" id="GO:0006397">
    <property type="term" value="P:mRNA processing"/>
    <property type="evidence" value="ECO:0007669"/>
    <property type="project" value="UniProtKB-KW"/>
</dbReference>
<feature type="binding site" evidence="15">
    <location>
        <position position="101"/>
    </location>
    <ligand>
        <name>Mg(2+)</name>
        <dbReference type="ChEBI" id="CHEBI:18420"/>
        <label>1</label>
        <note>catalytic</note>
    </ligand>
</feature>
<dbReference type="InterPro" id="IPR007012">
    <property type="entry name" value="PolA_pol_cen_dom"/>
</dbReference>
<accession>A0A9P4SL24</accession>
<feature type="binding site" evidence="15">
    <location>
        <position position="158"/>
    </location>
    <ligand>
        <name>Mg(2+)</name>
        <dbReference type="ChEBI" id="CHEBI:18420"/>
        <label>2</label>
        <note>catalytic</note>
    </ligand>
</feature>
<feature type="compositionally biased region" description="Basic residues" evidence="16">
    <location>
        <begin position="548"/>
        <end position="557"/>
    </location>
</feature>
<dbReference type="GO" id="GO:0005634">
    <property type="term" value="C:nucleus"/>
    <property type="evidence" value="ECO:0007669"/>
    <property type="project" value="UniProtKB-SubCell"/>
</dbReference>
<dbReference type="InterPro" id="IPR007010">
    <property type="entry name" value="PolA_pol_RNA-bd_dom"/>
</dbReference>
<evidence type="ECO:0000256" key="7">
    <source>
        <dbReference type="ARBA" id="ARBA00022741"/>
    </source>
</evidence>
<feature type="binding site" evidence="14">
    <location>
        <begin position="101"/>
        <end position="103"/>
    </location>
    <ligand>
        <name>ATP</name>
        <dbReference type="ChEBI" id="CHEBI:30616"/>
    </ligand>
</feature>
<protein>
    <recommendedName>
        <fullName evidence="13">Poly(A) polymerase</fullName>
        <ecNumber evidence="13">2.7.7.19</ecNumber>
    </recommendedName>
</protein>
<keyword evidence="9 15" id="KW-0460">Magnesium</keyword>
<evidence type="ECO:0000256" key="10">
    <source>
        <dbReference type="ARBA" id="ARBA00022884"/>
    </source>
</evidence>
<evidence type="ECO:0000313" key="21">
    <source>
        <dbReference type="Proteomes" id="UP000799429"/>
    </source>
</evidence>
<dbReference type="GO" id="GO:1990817">
    <property type="term" value="F:poly(A) RNA polymerase activity"/>
    <property type="evidence" value="ECO:0007669"/>
    <property type="project" value="UniProtKB-UniRule"/>
</dbReference>
<feature type="domain" description="Poly(A) polymerase central" evidence="18">
    <location>
        <begin position="210"/>
        <end position="354"/>
    </location>
</feature>
<evidence type="ECO:0000259" key="18">
    <source>
        <dbReference type="Pfam" id="PF04928"/>
    </source>
</evidence>
<evidence type="ECO:0000256" key="11">
    <source>
        <dbReference type="ARBA" id="ARBA00023211"/>
    </source>
</evidence>
<evidence type="ECO:0000256" key="9">
    <source>
        <dbReference type="ARBA" id="ARBA00022842"/>
    </source>
</evidence>
<feature type="binding site" evidence="15">
    <location>
        <position position="101"/>
    </location>
    <ligand>
        <name>Mg(2+)</name>
        <dbReference type="ChEBI" id="CHEBI:18420"/>
        <label>2</label>
        <note>catalytic</note>
    </ligand>
</feature>
<evidence type="ECO:0000256" key="16">
    <source>
        <dbReference type="SAM" id="MobiDB-lite"/>
    </source>
</evidence>
<dbReference type="AlphaFoldDB" id="A0A9P4SL24"/>
<dbReference type="InterPro" id="IPR043519">
    <property type="entry name" value="NT_sf"/>
</dbReference>
<evidence type="ECO:0000256" key="6">
    <source>
        <dbReference type="ARBA" id="ARBA00022723"/>
    </source>
</evidence>
<feature type="binding site" evidence="14">
    <location>
        <position position="219"/>
    </location>
    <ligand>
        <name>ATP</name>
        <dbReference type="ChEBI" id="CHEBI:30616"/>
    </ligand>
</feature>
<dbReference type="CDD" id="cd05402">
    <property type="entry name" value="NT_PAP_TUTase"/>
    <property type="match status" value="1"/>
</dbReference>
<feature type="domain" description="Poly(A) polymerase nucleotidyltransferase" evidence="19">
    <location>
        <begin position="9"/>
        <end position="205"/>
    </location>
</feature>
<sequence>MTSSTRRWGLTDPLSNALPTDKELEMTETLLKELRAQGNFEAPEATEKRKQVLKHFQEVTLAFVRLVGQQKGLPASSLDDAGGMISTFGSYRLGVFGPGSDIDTLVVAPKHVTREDFFKHFPSLLAEKSPKDAIEESAPVPNAAVPIIKFKYSGISIDLIFVSLSLSSIPENLDLKEMKILRGLTEADSKSLNGTRVTDEILTLVPQVKTFRLALRAIKMWAQARAVYGNVIGFPGGVAWAMMVARICQCYPMATASTVVLKFFTLMAGWPWPRPVQLKEIEEGPFNFRTWNPMIYGSDKNHLMPVITPAYPSMCATHNITLSTKTVINRELEHAMKITNEIMDGKKPWKELFKRHAFFTEGYKYYLSVTSASRTKEAQSIWSGTVQSKIRRFLVSGIEISAEGVEIAHPFNEGFDRIHNCKNEDEVQEVLSGSMKYQVSVTKTTEEVHDFKQSIAAQGADALEMPTENGHKANPDGTFTIYTTTFYVGIELSPGEKSLDISYPVTQFKNECVSWDQYNAELNSVRVVHIRNYDLPDDVFKPGEKRPVKATKKTKKRTQQDAGLTDDSKGVKRHQTNGIAASAG</sequence>
<dbReference type="Pfam" id="PF04928">
    <property type="entry name" value="PAP_central"/>
    <property type="match status" value="1"/>
</dbReference>
<proteinExistence type="inferred from homology"/>
<evidence type="ECO:0000256" key="15">
    <source>
        <dbReference type="PIRSR" id="PIRSR018425-2"/>
    </source>
</evidence>
<evidence type="ECO:0000256" key="14">
    <source>
        <dbReference type="PIRSR" id="PIRSR018425-1"/>
    </source>
</evidence>